<dbReference type="GO" id="GO:0031624">
    <property type="term" value="F:ubiquitin conjugating enzyme binding"/>
    <property type="evidence" value="ECO:0007669"/>
    <property type="project" value="TreeGrafter"/>
</dbReference>
<dbReference type="SMART" id="SM00744">
    <property type="entry name" value="RINGv"/>
    <property type="match status" value="1"/>
</dbReference>
<comment type="pathway">
    <text evidence="3">Protein modification; protein ubiquitination.</text>
</comment>
<keyword evidence="10" id="KW-0833">Ubl conjugation pathway</keyword>
<feature type="compositionally biased region" description="Low complexity" evidence="18">
    <location>
        <begin position="428"/>
        <end position="439"/>
    </location>
</feature>
<feature type="region of interest" description="Disordered" evidence="18">
    <location>
        <begin position="407"/>
        <end position="484"/>
    </location>
</feature>
<feature type="non-terminal residue" evidence="20">
    <location>
        <position position="675"/>
    </location>
</feature>
<keyword evidence="12" id="KW-0007">Acetylation</keyword>
<feature type="compositionally biased region" description="Polar residues" evidence="18">
    <location>
        <begin position="119"/>
        <end position="132"/>
    </location>
</feature>
<comment type="caution">
    <text evidence="20">The sequence shown here is derived from an EMBL/GenBank/DDBJ whole genome shotgun (WGS) entry which is preliminary data.</text>
</comment>
<comment type="subcellular location">
    <subcellularLocation>
        <location evidence="2">Cytoplasm</location>
    </subcellularLocation>
</comment>
<keyword evidence="7" id="KW-0808">Transferase</keyword>
<keyword evidence="5" id="KW-0963">Cytoplasm</keyword>
<accession>A0A7K4U9K7</accession>
<dbReference type="Proteomes" id="UP000580691">
    <property type="component" value="Unassembled WGS sequence"/>
</dbReference>
<dbReference type="EMBL" id="VXBN01009785">
    <property type="protein sequence ID" value="NWR06178.1"/>
    <property type="molecule type" value="Genomic_DNA"/>
</dbReference>
<feature type="compositionally biased region" description="Basic and acidic residues" evidence="18">
    <location>
        <begin position="508"/>
        <end position="520"/>
    </location>
</feature>
<evidence type="ECO:0000256" key="6">
    <source>
        <dbReference type="ARBA" id="ARBA00022553"/>
    </source>
</evidence>
<evidence type="ECO:0000256" key="13">
    <source>
        <dbReference type="ARBA" id="ARBA00060147"/>
    </source>
</evidence>
<feature type="compositionally biased region" description="Polar residues" evidence="18">
    <location>
        <begin position="141"/>
        <end position="150"/>
    </location>
</feature>
<feature type="region of interest" description="Disordered" evidence="18">
    <location>
        <begin position="340"/>
        <end position="391"/>
    </location>
</feature>
<dbReference type="Pfam" id="PF12906">
    <property type="entry name" value="RINGv"/>
    <property type="match status" value="1"/>
</dbReference>
<dbReference type="GO" id="GO:0051865">
    <property type="term" value="P:protein autoubiquitination"/>
    <property type="evidence" value="ECO:0007669"/>
    <property type="project" value="TreeGrafter"/>
</dbReference>
<evidence type="ECO:0000256" key="12">
    <source>
        <dbReference type="ARBA" id="ARBA00022990"/>
    </source>
</evidence>
<dbReference type="PANTHER" id="PTHR14471:SF1">
    <property type="entry name" value="E3 UBIQUITIN-PROTEIN LIGASE MARCHF7"/>
    <property type="match status" value="1"/>
</dbReference>
<dbReference type="SUPFAM" id="SSF57850">
    <property type="entry name" value="RING/U-box"/>
    <property type="match status" value="1"/>
</dbReference>
<dbReference type="GO" id="GO:0043130">
    <property type="term" value="F:ubiquitin binding"/>
    <property type="evidence" value="ECO:0007669"/>
    <property type="project" value="TreeGrafter"/>
</dbReference>
<dbReference type="CDD" id="cd16812">
    <property type="entry name" value="RING_CH-C4HC3_MARCH7"/>
    <property type="match status" value="1"/>
</dbReference>
<dbReference type="PANTHER" id="PTHR14471">
    <property type="entry name" value="MARCH7/10 E3 UBIQUITIN PROTEIN LIGASE FAMILY MEMBER"/>
    <property type="match status" value="1"/>
</dbReference>
<evidence type="ECO:0000256" key="7">
    <source>
        <dbReference type="ARBA" id="ARBA00022679"/>
    </source>
</evidence>
<feature type="compositionally biased region" description="Low complexity" evidence="18">
    <location>
        <begin position="254"/>
        <end position="271"/>
    </location>
</feature>
<feature type="compositionally biased region" description="Polar residues" evidence="18">
    <location>
        <begin position="299"/>
        <end position="318"/>
    </location>
</feature>
<dbReference type="PROSITE" id="PS51292">
    <property type="entry name" value="ZF_RING_CH"/>
    <property type="match status" value="1"/>
</dbReference>
<evidence type="ECO:0000256" key="10">
    <source>
        <dbReference type="ARBA" id="ARBA00022786"/>
    </source>
</evidence>
<protein>
    <recommendedName>
        <fullName evidence="14">E3 ubiquitin-protein ligase MARCHF7</fullName>
        <ecNumber evidence="4">2.3.2.27</ecNumber>
    </recommendedName>
    <alternativeName>
        <fullName evidence="16">Membrane-associated RING finger protein 7</fullName>
    </alternativeName>
    <alternativeName>
        <fullName evidence="15">Membrane-associated RING-CH protein VII</fullName>
    </alternativeName>
    <alternativeName>
        <fullName evidence="17">RING-type E3 ubiquitin transferase MARCHF7</fullName>
    </alternativeName>
</protein>
<feature type="compositionally biased region" description="Polar residues" evidence="18">
    <location>
        <begin position="369"/>
        <end position="379"/>
    </location>
</feature>
<keyword evidence="20" id="KW-0436">Ligase</keyword>
<evidence type="ECO:0000313" key="20">
    <source>
        <dbReference type="EMBL" id="NWR06178.1"/>
    </source>
</evidence>
<dbReference type="GO" id="GO:0005737">
    <property type="term" value="C:cytoplasm"/>
    <property type="evidence" value="ECO:0007669"/>
    <property type="project" value="UniProtKB-SubCell"/>
</dbReference>
<dbReference type="InterPro" id="IPR052297">
    <property type="entry name" value="RING-CH-type_E3_ubiq-ligase"/>
</dbReference>
<feature type="non-terminal residue" evidence="20">
    <location>
        <position position="1"/>
    </location>
</feature>
<reference evidence="20 21" key="1">
    <citation type="submission" date="2019-09" db="EMBL/GenBank/DDBJ databases">
        <title>Bird 10,000 Genomes (B10K) Project - Family phase.</title>
        <authorList>
            <person name="Zhang G."/>
        </authorList>
    </citation>
    <scope>NUCLEOTIDE SEQUENCE [LARGE SCALE GENOMIC DNA]</scope>
    <source>
        <strain evidence="20">B10K-DU-002-08</strain>
        <tissue evidence="20">Muscle</tissue>
    </source>
</reference>
<keyword evidence="11" id="KW-0862">Zinc</keyword>
<evidence type="ECO:0000256" key="1">
    <source>
        <dbReference type="ARBA" id="ARBA00000900"/>
    </source>
</evidence>
<dbReference type="EC" id="2.3.2.27" evidence="4"/>
<evidence type="ECO:0000256" key="16">
    <source>
        <dbReference type="ARBA" id="ARBA00083915"/>
    </source>
</evidence>
<feature type="compositionally biased region" description="Polar residues" evidence="18">
    <location>
        <begin position="204"/>
        <end position="215"/>
    </location>
</feature>
<dbReference type="InterPro" id="IPR011016">
    <property type="entry name" value="Znf_RING-CH"/>
</dbReference>
<evidence type="ECO:0000256" key="9">
    <source>
        <dbReference type="ARBA" id="ARBA00022771"/>
    </source>
</evidence>
<sequence length="675" mass="75164">MESKPSRIPRRISVQASSSPLGSRTGNSLSGAYNTRESSWRLESGYQESSVLNSSTRDWRIGERDTRETPWKLTASSPTRYSGTLDHPHSGRFLGSRSRLSTSSSSHFTSGCYGESERTQGAYSRLHSQQQDSDSKRPKLSCTSTSSVRSNGLTAFSDSSWRCSRIPRSSSVMLGSLGTDLVRERTQLERRTDLCVNNLVDPSYRNSDFSPSTYLQDRPASSYAEGARPKENSLSTLRLNAPMNRQLPSDPQPSFFNRDSNMSSSRSSYSSRQRRNELESPQRSVQPAFSLTAIRDETPSSSGSERVLSSQRSLNESAADSEGRRTTRQLLSRLASSMSSTFFSRRSSQDPLHTRSLGSEESTVVPRVQATTLSSSNGAATPEVTGLQSSEASQGFSFLGRRWGLSGVSQNRNSDSDGESYRPDTESRSTGSWLSSSLRNRCTPLFSRRRREGRDESARISTSDTTARSHVFRRRESVPPTLGSSLSDNLMITVDFIPSGWNQSDGQESGKSKIPPSRDPERLQKIKESLLLEDSEDEEGDLCRICQMSSASSDNLLIEPCKCTGSLQYVHQECMKKWLQSKINSGSSLEAVTTCELCKEKLHLNLEDFDVHELYRAHANEQVNYEFISSGLYLVVLLHLCEQRFSDTLGTEASTRVRYVNLARTLQAHMEDTES</sequence>
<dbReference type="InterPro" id="IPR013083">
    <property type="entry name" value="Znf_RING/FYVE/PHD"/>
</dbReference>
<keyword evidence="9" id="KW-0863">Zinc-finger</keyword>
<name>A0A7K4U9K7_9SYLV</name>
<evidence type="ECO:0000313" key="21">
    <source>
        <dbReference type="Proteomes" id="UP000580691"/>
    </source>
</evidence>
<comment type="catalytic activity">
    <reaction evidence="1">
        <text>S-ubiquitinyl-[E2 ubiquitin-conjugating enzyme]-L-cysteine + [acceptor protein]-L-lysine = [E2 ubiquitin-conjugating enzyme]-L-cysteine + N(6)-ubiquitinyl-[acceptor protein]-L-lysine.</text>
        <dbReference type="EC" id="2.3.2.27"/>
    </reaction>
</comment>
<evidence type="ECO:0000256" key="11">
    <source>
        <dbReference type="ARBA" id="ARBA00022833"/>
    </source>
</evidence>
<evidence type="ECO:0000256" key="14">
    <source>
        <dbReference type="ARBA" id="ARBA00069013"/>
    </source>
</evidence>
<feature type="region of interest" description="Disordered" evidence="18">
    <location>
        <begin position="1"/>
        <end position="34"/>
    </location>
</feature>
<comment type="function">
    <text evidence="13">E3 ubiquitin-protein ligase which may specifically enhance the E2 activity of HIP2. E3 ubiquitin ligases accept ubiquitin from an E2 ubiquitin-conjugating enzyme in the form of a thioester and then directly transfer the ubiquitin to targeted substrates. May be involved in T-cell proliferation by regulating LIF secretion. May play a role in lysosome homeostasis. Promotes 'Lys-6', 'Lys-11' and 'Lys-63'-linked mixed polyubiquitination on ATG14 leading to the inhibition of autophagy by impairing the interaction between ATG14 and STX7. Participates in the dopamine-mediated negative regulation of the NLRP3 inflammasome by promoting its uibiquitination and subsequent degradation.</text>
</comment>
<keyword evidence="6" id="KW-0597">Phosphoprotein</keyword>
<dbReference type="GO" id="GO:0005634">
    <property type="term" value="C:nucleus"/>
    <property type="evidence" value="ECO:0007669"/>
    <property type="project" value="TreeGrafter"/>
</dbReference>
<feature type="compositionally biased region" description="Low complexity" evidence="18">
    <location>
        <begin position="91"/>
        <end position="111"/>
    </location>
</feature>
<evidence type="ECO:0000256" key="17">
    <source>
        <dbReference type="ARBA" id="ARBA00084030"/>
    </source>
</evidence>
<feature type="compositionally biased region" description="Polar residues" evidence="18">
    <location>
        <begin position="14"/>
        <end position="34"/>
    </location>
</feature>
<organism evidence="20 21">
    <name type="scientific">Sinosuthora webbiana</name>
    <dbReference type="NCBI Taxonomy" id="337173"/>
    <lineage>
        <taxon>Eukaryota</taxon>
        <taxon>Metazoa</taxon>
        <taxon>Chordata</taxon>
        <taxon>Craniata</taxon>
        <taxon>Vertebrata</taxon>
        <taxon>Euteleostomi</taxon>
        <taxon>Archelosauria</taxon>
        <taxon>Archosauria</taxon>
        <taxon>Dinosauria</taxon>
        <taxon>Saurischia</taxon>
        <taxon>Theropoda</taxon>
        <taxon>Coelurosauria</taxon>
        <taxon>Aves</taxon>
        <taxon>Neognathae</taxon>
        <taxon>Neoaves</taxon>
        <taxon>Telluraves</taxon>
        <taxon>Australaves</taxon>
        <taxon>Passeriformes</taxon>
        <taxon>Sylvioidea</taxon>
        <taxon>Sylviidae</taxon>
        <taxon>Sinosuthora</taxon>
    </lineage>
</organism>
<evidence type="ECO:0000256" key="2">
    <source>
        <dbReference type="ARBA" id="ARBA00004496"/>
    </source>
</evidence>
<feature type="domain" description="RING-CH-type" evidence="19">
    <location>
        <begin position="535"/>
        <end position="605"/>
    </location>
</feature>
<evidence type="ECO:0000256" key="4">
    <source>
        <dbReference type="ARBA" id="ARBA00012483"/>
    </source>
</evidence>
<feature type="region of interest" description="Disordered" evidence="18">
    <location>
        <begin position="501"/>
        <end position="520"/>
    </location>
</feature>
<keyword evidence="21" id="KW-1185">Reference proteome</keyword>
<evidence type="ECO:0000256" key="8">
    <source>
        <dbReference type="ARBA" id="ARBA00022723"/>
    </source>
</evidence>
<dbReference type="OrthoDB" id="2154780at2759"/>
<evidence type="ECO:0000259" key="19">
    <source>
        <dbReference type="PROSITE" id="PS51292"/>
    </source>
</evidence>
<dbReference type="GO" id="GO:0061630">
    <property type="term" value="F:ubiquitin protein ligase activity"/>
    <property type="evidence" value="ECO:0007669"/>
    <property type="project" value="UniProtKB-EC"/>
</dbReference>
<evidence type="ECO:0000256" key="5">
    <source>
        <dbReference type="ARBA" id="ARBA00022490"/>
    </source>
</evidence>
<dbReference type="Gene3D" id="3.30.40.10">
    <property type="entry name" value="Zinc/RING finger domain, C3HC4 (zinc finger)"/>
    <property type="match status" value="1"/>
</dbReference>
<proteinExistence type="predicted"/>
<feature type="region of interest" description="Disordered" evidence="18">
    <location>
        <begin position="68"/>
        <end position="150"/>
    </location>
</feature>
<dbReference type="FunFam" id="3.30.40.10:FF:000108">
    <property type="entry name" value="E3 ubiquitin-protein ligase MARCH7 isoform X1"/>
    <property type="match status" value="1"/>
</dbReference>
<gene>
    <name evidence="20" type="primary">March7</name>
    <name evidence="20" type="ORF">SINWEB_R01040</name>
</gene>
<evidence type="ECO:0000256" key="15">
    <source>
        <dbReference type="ARBA" id="ARBA00079600"/>
    </source>
</evidence>
<dbReference type="GO" id="GO:0008270">
    <property type="term" value="F:zinc ion binding"/>
    <property type="evidence" value="ECO:0007669"/>
    <property type="project" value="UniProtKB-KW"/>
</dbReference>
<keyword evidence="8" id="KW-0479">Metal-binding</keyword>
<feature type="region of interest" description="Disordered" evidence="18">
    <location>
        <begin position="200"/>
        <end position="326"/>
    </location>
</feature>
<dbReference type="GO" id="GO:0016874">
    <property type="term" value="F:ligase activity"/>
    <property type="evidence" value="ECO:0007669"/>
    <property type="project" value="UniProtKB-KW"/>
</dbReference>
<evidence type="ECO:0000256" key="18">
    <source>
        <dbReference type="SAM" id="MobiDB-lite"/>
    </source>
</evidence>
<evidence type="ECO:0000256" key="3">
    <source>
        <dbReference type="ARBA" id="ARBA00004906"/>
    </source>
</evidence>
<dbReference type="AlphaFoldDB" id="A0A7K4U9K7"/>